<organism evidence="1 2">
    <name type="scientific">Arctium lappa</name>
    <name type="common">Greater burdock</name>
    <name type="synonym">Lappa major</name>
    <dbReference type="NCBI Taxonomy" id="4217"/>
    <lineage>
        <taxon>Eukaryota</taxon>
        <taxon>Viridiplantae</taxon>
        <taxon>Streptophyta</taxon>
        <taxon>Embryophyta</taxon>
        <taxon>Tracheophyta</taxon>
        <taxon>Spermatophyta</taxon>
        <taxon>Magnoliopsida</taxon>
        <taxon>eudicotyledons</taxon>
        <taxon>Gunneridae</taxon>
        <taxon>Pentapetalae</taxon>
        <taxon>asterids</taxon>
        <taxon>campanulids</taxon>
        <taxon>Asterales</taxon>
        <taxon>Asteraceae</taxon>
        <taxon>Carduoideae</taxon>
        <taxon>Cardueae</taxon>
        <taxon>Arctiinae</taxon>
        <taxon>Arctium</taxon>
    </lineage>
</organism>
<dbReference type="EMBL" id="CM042051">
    <property type="protein sequence ID" value="KAI3729813.1"/>
    <property type="molecule type" value="Genomic_DNA"/>
</dbReference>
<comment type="caution">
    <text evidence="1">The sequence shown here is derived from an EMBL/GenBank/DDBJ whole genome shotgun (WGS) entry which is preliminary data.</text>
</comment>
<protein>
    <submittedName>
        <fullName evidence="1">Uncharacterized protein</fullName>
    </submittedName>
</protein>
<reference evidence="2" key="1">
    <citation type="journal article" date="2022" name="Mol. Ecol. Resour.">
        <title>The genomes of chicory, endive, great burdock and yacon provide insights into Asteraceae palaeo-polyploidization history and plant inulin production.</title>
        <authorList>
            <person name="Fan W."/>
            <person name="Wang S."/>
            <person name="Wang H."/>
            <person name="Wang A."/>
            <person name="Jiang F."/>
            <person name="Liu H."/>
            <person name="Zhao H."/>
            <person name="Xu D."/>
            <person name="Zhang Y."/>
        </authorList>
    </citation>
    <scope>NUCLEOTIDE SEQUENCE [LARGE SCALE GENOMIC DNA]</scope>
    <source>
        <strain evidence="2">cv. Niubang</strain>
    </source>
</reference>
<dbReference type="Proteomes" id="UP001055879">
    <property type="component" value="Linkage Group LG05"/>
</dbReference>
<reference evidence="1 2" key="2">
    <citation type="journal article" date="2022" name="Mol. Ecol. Resour.">
        <title>The genomes of chicory, endive, great burdock and yacon provide insights into Asteraceae paleo-polyploidization history and plant inulin production.</title>
        <authorList>
            <person name="Fan W."/>
            <person name="Wang S."/>
            <person name="Wang H."/>
            <person name="Wang A."/>
            <person name="Jiang F."/>
            <person name="Liu H."/>
            <person name="Zhao H."/>
            <person name="Xu D."/>
            <person name="Zhang Y."/>
        </authorList>
    </citation>
    <scope>NUCLEOTIDE SEQUENCE [LARGE SCALE GENOMIC DNA]</scope>
    <source>
        <strain evidence="2">cv. Niubang</strain>
    </source>
</reference>
<evidence type="ECO:0000313" key="1">
    <source>
        <dbReference type="EMBL" id="KAI3729813.1"/>
    </source>
</evidence>
<proteinExistence type="predicted"/>
<gene>
    <name evidence="1" type="ORF">L6452_18483</name>
</gene>
<accession>A0ACB9C6L3</accession>
<keyword evidence="2" id="KW-1185">Reference proteome</keyword>
<sequence length="107" mass="12237">MSSLADDLIVSSDADIVFSERLLTFKDINGLVEQNVQLRDLVHLLTEHNETEEVEHHASHLQSLDMAPTDRRDDVILLLEGYNDALKRAPEHAYERIKLLEEEMTGL</sequence>
<name>A0ACB9C6L3_ARCLA</name>
<evidence type="ECO:0000313" key="2">
    <source>
        <dbReference type="Proteomes" id="UP001055879"/>
    </source>
</evidence>